<evidence type="ECO:0000313" key="22">
    <source>
        <dbReference type="Proteomes" id="UP000293638"/>
    </source>
</evidence>
<comment type="pathway">
    <text evidence="2">Cofactor biosynthesis; tetrahydrofolate biosynthesis; 7,8-dihydrofolate from 2-amino-4-hydroxy-6-hydroxymethyl-7,8-dihydropteridine diphosphate and 4-aminobenzoate: step 2/2.</text>
</comment>
<name>A0A4Q7NRT9_9ACTN</name>
<comment type="pathway">
    <text evidence="3">Cofactor biosynthesis; tetrahydrofolylpolyglutamate biosynthesis.</text>
</comment>
<evidence type="ECO:0000259" key="20">
    <source>
        <dbReference type="Pfam" id="PF08245"/>
    </source>
</evidence>
<evidence type="ECO:0000256" key="2">
    <source>
        <dbReference type="ARBA" id="ARBA00004799"/>
    </source>
</evidence>
<dbReference type="Proteomes" id="UP000293638">
    <property type="component" value="Unassembled WGS sequence"/>
</dbReference>
<dbReference type="GO" id="GO:0008841">
    <property type="term" value="F:dihydrofolate synthase activity"/>
    <property type="evidence" value="ECO:0007669"/>
    <property type="project" value="UniProtKB-EC"/>
</dbReference>
<keyword evidence="9 18" id="KW-0436">Ligase</keyword>
<dbReference type="Pfam" id="PF02875">
    <property type="entry name" value="Mur_ligase_C"/>
    <property type="match status" value="1"/>
</dbReference>
<evidence type="ECO:0000256" key="10">
    <source>
        <dbReference type="ARBA" id="ARBA00022723"/>
    </source>
</evidence>
<dbReference type="GO" id="GO:0005524">
    <property type="term" value="F:ATP binding"/>
    <property type="evidence" value="ECO:0007669"/>
    <property type="project" value="UniProtKB-KW"/>
</dbReference>
<evidence type="ECO:0000256" key="8">
    <source>
        <dbReference type="ARBA" id="ARBA00019357"/>
    </source>
</evidence>
<sequence length="451" mass="47168">MPESPELQQRLTEVEAAILARAPEHDLVPSLDRIRAVVDLLGDPQRAYPVVHLTGTNGKTTTTRMVDELLRAFGMRSGRFTSPHLHTPRERISIEGRPIDAERFVATYDDVAPYLELVDARGGPRLTFFEVFVALAYAAFADAPVDVAVIEVGMGGAWDATNVADGAVSVVTPIALDHTRFLGATTVEIAAEKAGIIKPGGTAVLALQELEVAQVLQARAAEVGATVVREGLEFGVLARAQAVGGQLVSLRGLGGDYEDVFLPLYGAHQAQNAATALAAVEAFFGGGEHGLLDVEAVRAGFAAVTSPGRLEVVRRSPTVLLDAAHNPAGALATAEALRDSFDFTRLVGVVGAMADKDVRGILEAFEPVLAEVVVTAPRSERAMDPDELGALAVEVFGPDRVEVVPALDTALDVAVGLAEEDAEVGGSGVLVTGSIVTVGQARTLLGASGRR</sequence>
<dbReference type="PIRSF" id="PIRSF001563">
    <property type="entry name" value="Folylpolyglu_synth"/>
    <property type="match status" value="1"/>
</dbReference>
<evidence type="ECO:0000256" key="3">
    <source>
        <dbReference type="ARBA" id="ARBA00005150"/>
    </source>
</evidence>
<dbReference type="GO" id="GO:0004326">
    <property type="term" value="F:tetrahydrofolylpolyglutamate synthase activity"/>
    <property type="evidence" value="ECO:0007669"/>
    <property type="project" value="UniProtKB-EC"/>
</dbReference>
<comment type="subunit">
    <text evidence="5">Monomer.</text>
</comment>
<dbReference type="InterPro" id="IPR004101">
    <property type="entry name" value="Mur_ligase_C"/>
</dbReference>
<comment type="cofactor">
    <cofactor evidence="1">
        <name>Mg(2+)</name>
        <dbReference type="ChEBI" id="CHEBI:18420"/>
    </cofactor>
</comment>
<dbReference type="EC" id="6.3.2.12" evidence="6"/>
<evidence type="ECO:0000256" key="5">
    <source>
        <dbReference type="ARBA" id="ARBA00011245"/>
    </source>
</evidence>
<dbReference type="GO" id="GO:0046872">
    <property type="term" value="F:metal ion binding"/>
    <property type="evidence" value="ECO:0007669"/>
    <property type="project" value="UniProtKB-KW"/>
</dbReference>
<dbReference type="Gene3D" id="3.40.1190.10">
    <property type="entry name" value="Mur-like, catalytic domain"/>
    <property type="match status" value="1"/>
</dbReference>
<dbReference type="InterPro" id="IPR001645">
    <property type="entry name" value="Folylpolyglutamate_synth"/>
</dbReference>
<feature type="domain" description="Mur ligase C-terminal" evidence="19">
    <location>
        <begin position="308"/>
        <end position="434"/>
    </location>
</feature>
<dbReference type="Gene3D" id="3.90.190.20">
    <property type="entry name" value="Mur ligase, C-terminal domain"/>
    <property type="match status" value="1"/>
</dbReference>
<dbReference type="EMBL" id="SGXD01000002">
    <property type="protein sequence ID" value="RZS89797.1"/>
    <property type="molecule type" value="Genomic_DNA"/>
</dbReference>
<keyword evidence="14" id="KW-0289">Folate biosynthesis</keyword>
<feature type="domain" description="Mur ligase central" evidence="20">
    <location>
        <begin position="54"/>
        <end position="280"/>
    </location>
</feature>
<evidence type="ECO:0000259" key="19">
    <source>
        <dbReference type="Pfam" id="PF02875"/>
    </source>
</evidence>
<evidence type="ECO:0000256" key="6">
    <source>
        <dbReference type="ARBA" id="ARBA00013023"/>
    </source>
</evidence>
<evidence type="ECO:0000256" key="13">
    <source>
        <dbReference type="ARBA" id="ARBA00022842"/>
    </source>
</evidence>
<dbReference type="PANTHER" id="PTHR11136:SF0">
    <property type="entry name" value="DIHYDROFOLATE SYNTHETASE-RELATED"/>
    <property type="match status" value="1"/>
</dbReference>
<evidence type="ECO:0000256" key="1">
    <source>
        <dbReference type="ARBA" id="ARBA00001946"/>
    </source>
</evidence>
<dbReference type="InterPro" id="IPR013221">
    <property type="entry name" value="Mur_ligase_cen"/>
</dbReference>
<evidence type="ECO:0000256" key="12">
    <source>
        <dbReference type="ARBA" id="ARBA00022840"/>
    </source>
</evidence>
<evidence type="ECO:0000256" key="4">
    <source>
        <dbReference type="ARBA" id="ARBA00008276"/>
    </source>
</evidence>
<evidence type="ECO:0000256" key="16">
    <source>
        <dbReference type="ARBA" id="ARBA00047493"/>
    </source>
</evidence>
<reference evidence="21 22" key="1">
    <citation type="submission" date="2019-02" db="EMBL/GenBank/DDBJ databases">
        <title>Genomic Encyclopedia of Type Strains, Phase IV (KMG-IV): sequencing the most valuable type-strain genomes for metagenomic binning, comparative biology and taxonomic classification.</title>
        <authorList>
            <person name="Goeker M."/>
        </authorList>
    </citation>
    <scope>NUCLEOTIDE SEQUENCE [LARGE SCALE GENOMIC DNA]</scope>
    <source>
        <strain evidence="21 22">DSM 45622</strain>
    </source>
</reference>
<dbReference type="OrthoDB" id="9809356at2"/>
<dbReference type="SUPFAM" id="SSF53244">
    <property type="entry name" value="MurD-like peptide ligases, peptide-binding domain"/>
    <property type="match status" value="1"/>
</dbReference>
<evidence type="ECO:0000313" key="21">
    <source>
        <dbReference type="EMBL" id="RZS89797.1"/>
    </source>
</evidence>
<comment type="catalytic activity">
    <reaction evidence="16">
        <text>(6S)-5,6,7,8-tetrahydrofolyl-(gamma-L-Glu)(n) + L-glutamate + ATP = (6S)-5,6,7,8-tetrahydrofolyl-(gamma-L-Glu)(n+1) + ADP + phosphate + H(+)</text>
        <dbReference type="Rhea" id="RHEA:10580"/>
        <dbReference type="Rhea" id="RHEA-COMP:14738"/>
        <dbReference type="Rhea" id="RHEA-COMP:14740"/>
        <dbReference type="ChEBI" id="CHEBI:15378"/>
        <dbReference type="ChEBI" id="CHEBI:29985"/>
        <dbReference type="ChEBI" id="CHEBI:30616"/>
        <dbReference type="ChEBI" id="CHEBI:43474"/>
        <dbReference type="ChEBI" id="CHEBI:141005"/>
        <dbReference type="ChEBI" id="CHEBI:456216"/>
        <dbReference type="EC" id="6.3.2.17"/>
    </reaction>
</comment>
<dbReference type="GO" id="GO:0046656">
    <property type="term" value="P:folic acid biosynthetic process"/>
    <property type="evidence" value="ECO:0007669"/>
    <property type="project" value="UniProtKB-KW"/>
</dbReference>
<organism evidence="21 22">
    <name type="scientific">Motilibacter rhizosphaerae</name>
    <dbReference type="NCBI Taxonomy" id="598652"/>
    <lineage>
        <taxon>Bacteria</taxon>
        <taxon>Bacillati</taxon>
        <taxon>Actinomycetota</taxon>
        <taxon>Actinomycetes</taxon>
        <taxon>Motilibacterales</taxon>
        <taxon>Motilibacteraceae</taxon>
        <taxon>Motilibacter</taxon>
    </lineage>
</organism>
<keyword evidence="11 18" id="KW-0547">Nucleotide-binding</keyword>
<dbReference type="SUPFAM" id="SSF53623">
    <property type="entry name" value="MurD-like peptide ligases, catalytic domain"/>
    <property type="match status" value="1"/>
</dbReference>
<evidence type="ECO:0000256" key="9">
    <source>
        <dbReference type="ARBA" id="ARBA00022598"/>
    </source>
</evidence>
<evidence type="ECO:0000256" key="14">
    <source>
        <dbReference type="ARBA" id="ARBA00022909"/>
    </source>
</evidence>
<accession>A0A4Q7NRT9</accession>
<proteinExistence type="inferred from homology"/>
<evidence type="ECO:0000256" key="15">
    <source>
        <dbReference type="ARBA" id="ARBA00030592"/>
    </source>
</evidence>
<gene>
    <name evidence="21" type="ORF">EV189_1571</name>
</gene>
<evidence type="ECO:0000256" key="17">
    <source>
        <dbReference type="ARBA" id="ARBA00049161"/>
    </source>
</evidence>
<comment type="caution">
    <text evidence="21">The sequence shown here is derived from an EMBL/GenBank/DDBJ whole genome shotgun (WGS) entry which is preliminary data.</text>
</comment>
<dbReference type="NCBIfam" id="TIGR01499">
    <property type="entry name" value="folC"/>
    <property type="match status" value="1"/>
</dbReference>
<dbReference type="GO" id="GO:0005737">
    <property type="term" value="C:cytoplasm"/>
    <property type="evidence" value="ECO:0007669"/>
    <property type="project" value="TreeGrafter"/>
</dbReference>
<comment type="similarity">
    <text evidence="4 18">Belongs to the folylpolyglutamate synthase family.</text>
</comment>
<evidence type="ECO:0000256" key="11">
    <source>
        <dbReference type="ARBA" id="ARBA00022741"/>
    </source>
</evidence>
<comment type="catalytic activity">
    <reaction evidence="17">
        <text>7,8-dihydropteroate + L-glutamate + ATP = 7,8-dihydrofolate + ADP + phosphate + H(+)</text>
        <dbReference type="Rhea" id="RHEA:23584"/>
        <dbReference type="ChEBI" id="CHEBI:15378"/>
        <dbReference type="ChEBI" id="CHEBI:17839"/>
        <dbReference type="ChEBI" id="CHEBI:29985"/>
        <dbReference type="ChEBI" id="CHEBI:30616"/>
        <dbReference type="ChEBI" id="CHEBI:43474"/>
        <dbReference type="ChEBI" id="CHEBI:57451"/>
        <dbReference type="ChEBI" id="CHEBI:456216"/>
        <dbReference type="EC" id="6.3.2.12"/>
    </reaction>
</comment>
<keyword evidence="22" id="KW-1185">Reference proteome</keyword>
<dbReference type="InterPro" id="IPR036615">
    <property type="entry name" value="Mur_ligase_C_dom_sf"/>
</dbReference>
<dbReference type="Pfam" id="PF08245">
    <property type="entry name" value="Mur_ligase_M"/>
    <property type="match status" value="1"/>
</dbReference>
<evidence type="ECO:0000256" key="7">
    <source>
        <dbReference type="ARBA" id="ARBA00013025"/>
    </source>
</evidence>
<keyword evidence="10" id="KW-0479">Metal-binding</keyword>
<keyword evidence="13" id="KW-0460">Magnesium</keyword>
<protein>
    <recommendedName>
        <fullName evidence="8">Dihydrofolate synthase/folylpolyglutamate synthase</fullName>
        <ecNumber evidence="6">6.3.2.12</ecNumber>
        <ecNumber evidence="7">6.3.2.17</ecNumber>
    </recommendedName>
    <alternativeName>
        <fullName evidence="15">Tetrahydrofolylpolyglutamate synthase</fullName>
    </alternativeName>
</protein>
<evidence type="ECO:0000256" key="18">
    <source>
        <dbReference type="PIRNR" id="PIRNR001563"/>
    </source>
</evidence>
<dbReference type="EC" id="6.3.2.17" evidence="7"/>
<keyword evidence="12 18" id="KW-0067">ATP-binding</keyword>
<dbReference type="AlphaFoldDB" id="A0A4Q7NRT9"/>
<dbReference type="InterPro" id="IPR036565">
    <property type="entry name" value="Mur-like_cat_sf"/>
</dbReference>
<dbReference type="FunFam" id="3.40.1190.10:FF:000004">
    <property type="entry name" value="Dihydrofolate synthase/folylpolyglutamate synthase"/>
    <property type="match status" value="1"/>
</dbReference>
<dbReference type="PANTHER" id="PTHR11136">
    <property type="entry name" value="FOLYLPOLYGLUTAMATE SYNTHASE-RELATED"/>
    <property type="match status" value="1"/>
</dbReference>